<feature type="compositionally biased region" description="Pro residues" evidence="1">
    <location>
        <begin position="175"/>
        <end position="187"/>
    </location>
</feature>
<evidence type="ECO:0000256" key="1">
    <source>
        <dbReference type="SAM" id="MobiDB-lite"/>
    </source>
</evidence>
<feature type="compositionally biased region" description="Pro residues" evidence="1">
    <location>
        <begin position="197"/>
        <end position="206"/>
    </location>
</feature>
<dbReference type="Proteomes" id="UP000283269">
    <property type="component" value="Unassembled WGS sequence"/>
</dbReference>
<keyword evidence="3" id="KW-1185">Reference proteome</keyword>
<name>A0A409XWB4_PSICY</name>
<proteinExistence type="predicted"/>
<accession>A0A409XWB4</accession>
<dbReference type="EMBL" id="NHYD01000146">
    <property type="protein sequence ID" value="PPQ95042.1"/>
    <property type="molecule type" value="Genomic_DNA"/>
</dbReference>
<comment type="caution">
    <text evidence="2">The sequence shown here is derived from an EMBL/GenBank/DDBJ whole genome shotgun (WGS) entry which is preliminary data.</text>
</comment>
<sequence>MGTWALRPLPKTSSQSVRLPRFSLQKRTPFEGHWPSVLLPQTLSASPPPPSTHIDLHLSPMGASLAQAVVDFTRDAFNGDLGTTPTPENILPIRAIAEIFAAEEDTIRRPLAIGPTSPDPLRISSPPAWSDHGGAGDDDIVMTPAEPVRSSCRSAQARPPIRAQQNKGKGRADKPPPPPPAPPQPRPPAKKPVVPNQRPPPVPPSSARPVRPAPCSYVEAARKKAQIQQPATPAAPPSQPASRKGRRIPDYTSHGPSRRRCLSTWGITLKMPISPPSSRICPRRSFPAKAFVLRSLVLKSHTMGTLYPPTKSLVSVTRIFSVARSLLISRPITSLLHGSACPRPSHSYEL</sequence>
<feature type="region of interest" description="Disordered" evidence="1">
    <location>
        <begin position="110"/>
        <end position="259"/>
    </location>
</feature>
<protein>
    <submittedName>
        <fullName evidence="2">Uncharacterized protein</fullName>
    </submittedName>
</protein>
<dbReference type="InParanoid" id="A0A409XWB4"/>
<gene>
    <name evidence="2" type="ORF">CVT25_000406</name>
</gene>
<evidence type="ECO:0000313" key="3">
    <source>
        <dbReference type="Proteomes" id="UP000283269"/>
    </source>
</evidence>
<dbReference type="AlphaFoldDB" id="A0A409XWB4"/>
<evidence type="ECO:0000313" key="2">
    <source>
        <dbReference type="EMBL" id="PPQ95042.1"/>
    </source>
</evidence>
<organism evidence="2 3">
    <name type="scientific">Psilocybe cyanescens</name>
    <dbReference type="NCBI Taxonomy" id="93625"/>
    <lineage>
        <taxon>Eukaryota</taxon>
        <taxon>Fungi</taxon>
        <taxon>Dikarya</taxon>
        <taxon>Basidiomycota</taxon>
        <taxon>Agaricomycotina</taxon>
        <taxon>Agaricomycetes</taxon>
        <taxon>Agaricomycetidae</taxon>
        <taxon>Agaricales</taxon>
        <taxon>Agaricineae</taxon>
        <taxon>Strophariaceae</taxon>
        <taxon>Psilocybe</taxon>
    </lineage>
</organism>
<reference evidence="2 3" key="1">
    <citation type="journal article" date="2018" name="Evol. Lett.">
        <title>Horizontal gene cluster transfer increased hallucinogenic mushroom diversity.</title>
        <authorList>
            <person name="Reynolds H.T."/>
            <person name="Vijayakumar V."/>
            <person name="Gluck-Thaler E."/>
            <person name="Korotkin H.B."/>
            <person name="Matheny P.B."/>
            <person name="Slot J.C."/>
        </authorList>
    </citation>
    <scope>NUCLEOTIDE SEQUENCE [LARGE SCALE GENOMIC DNA]</scope>
    <source>
        <strain evidence="2 3">2631</strain>
    </source>
</reference>